<feature type="compositionally biased region" description="Polar residues" evidence="2">
    <location>
        <begin position="159"/>
        <end position="178"/>
    </location>
</feature>
<comment type="similarity">
    <text evidence="1">Belongs to the mab-21 family.</text>
</comment>
<feature type="domain" description="Mab-21-like HhH/H2TH-like" evidence="4">
    <location>
        <begin position="495"/>
        <end position="597"/>
    </location>
</feature>
<dbReference type="GO" id="GO:0002218">
    <property type="term" value="P:activation of innate immune response"/>
    <property type="evidence" value="ECO:0007669"/>
    <property type="project" value="TreeGrafter"/>
</dbReference>
<dbReference type="InterPro" id="IPR046906">
    <property type="entry name" value="Mab-21_HhH/H2TH-like"/>
</dbReference>
<dbReference type="GO" id="GO:0032481">
    <property type="term" value="P:positive regulation of type I interferon production"/>
    <property type="evidence" value="ECO:0007669"/>
    <property type="project" value="TreeGrafter"/>
</dbReference>
<dbReference type="Gene3D" id="3.30.460.90">
    <property type="match status" value="1"/>
</dbReference>
<dbReference type="Pfam" id="PF20266">
    <property type="entry name" value="Mab-21_C"/>
    <property type="match status" value="1"/>
</dbReference>
<feature type="compositionally biased region" description="Basic and acidic residues" evidence="2">
    <location>
        <begin position="142"/>
        <end position="158"/>
    </location>
</feature>
<dbReference type="GO" id="GO:0061501">
    <property type="term" value="F:2',3'-cyclic GMP-AMP synthase activity"/>
    <property type="evidence" value="ECO:0007669"/>
    <property type="project" value="TreeGrafter"/>
</dbReference>
<dbReference type="GO" id="GO:0003690">
    <property type="term" value="F:double-stranded DNA binding"/>
    <property type="evidence" value="ECO:0007669"/>
    <property type="project" value="TreeGrafter"/>
</dbReference>
<dbReference type="PANTHER" id="PTHR10656">
    <property type="entry name" value="CELL FATE DETERMINING PROTEIN MAB21-RELATED"/>
    <property type="match status" value="1"/>
</dbReference>
<dbReference type="GO" id="GO:0035861">
    <property type="term" value="C:site of double-strand break"/>
    <property type="evidence" value="ECO:0007669"/>
    <property type="project" value="TreeGrafter"/>
</dbReference>
<comment type="caution">
    <text evidence="5">The sequence shown here is derived from an EMBL/GenBank/DDBJ whole genome shotgun (WGS) entry which is preliminary data.</text>
</comment>
<feature type="compositionally biased region" description="Basic and acidic residues" evidence="2">
    <location>
        <begin position="62"/>
        <end position="72"/>
    </location>
</feature>
<dbReference type="GO" id="GO:0006974">
    <property type="term" value="P:DNA damage response"/>
    <property type="evidence" value="ECO:0007669"/>
    <property type="project" value="TreeGrafter"/>
</dbReference>
<dbReference type="GO" id="GO:0071360">
    <property type="term" value="P:cellular response to exogenous dsRNA"/>
    <property type="evidence" value="ECO:0007669"/>
    <property type="project" value="TreeGrafter"/>
</dbReference>
<dbReference type="GO" id="GO:2000042">
    <property type="term" value="P:negative regulation of double-strand break repair via homologous recombination"/>
    <property type="evidence" value="ECO:0007669"/>
    <property type="project" value="TreeGrafter"/>
</dbReference>
<dbReference type="FunFam" id="1.10.1410.40:FF:000007">
    <property type="entry name" value="Cyclic GMP-AMP synthase"/>
    <property type="match status" value="1"/>
</dbReference>
<proteinExistence type="inferred from homology"/>
<sequence>MSSPRGPSGARAMGPVQPFSKPQTKGDGKSQEQRGPYNSDRNSKPTESPADTRNGRAPTRRSGSEKQTESQDSHATSTSDRKAAPLRQANGNPQSKKQKDCERDEPLQTFESKTEDQLTTEEKNRRARKSTVAHAPGNDAQKSAKSDIHSKPKIESRHQSSTIVSDINPTSRQANSNRQSRKQKDISDTDSVREDASPELSNSTSQDKRRPKLTKTQKSHNRESTEEDTRAHQSTIKKELEKVLHATIDKLKIKKFERSKASRCVNEVTDEVISHLKQNMTWCRDIESLTTGSYYENVKICEPDEFDVMLTIPVERVDTQEFNDNGAFYSIALKRHPNKHPLDRFLNEDKTIRASEMLNEFRHGVKEAVESLKSIYNIVVQRKKQKCPAVTLEVTEKGNAISIDFVLGLKVHGNWPINTKDGFKIEKWLGTKEKSDLKRNPYYLVPKYEGKGNVEHGGVVAKDAWRISFSHIEKDILKRHGHSKTCCEAKGKKCCRKECLKLLKYLLSQLKKEHSDKMSKFCSYHAKTTLLHACATKVEDSEWAYDQLANCFQQLLDDFVRYLKNQDLRNFFVPSQNLLHQNYLPKSNCEFLANQIEIQRNNNFRIFQ</sequence>
<organism evidence="5 6">
    <name type="scientific">Triplophysa rosa</name>
    <name type="common">Cave loach</name>
    <dbReference type="NCBI Taxonomy" id="992332"/>
    <lineage>
        <taxon>Eukaryota</taxon>
        <taxon>Metazoa</taxon>
        <taxon>Chordata</taxon>
        <taxon>Craniata</taxon>
        <taxon>Vertebrata</taxon>
        <taxon>Euteleostomi</taxon>
        <taxon>Actinopterygii</taxon>
        <taxon>Neopterygii</taxon>
        <taxon>Teleostei</taxon>
        <taxon>Ostariophysi</taxon>
        <taxon>Cypriniformes</taxon>
        <taxon>Nemacheilidae</taxon>
        <taxon>Triplophysa</taxon>
    </lineage>
</organism>
<feature type="domain" description="Mab-21-like nucleotidyltransferase" evidence="3">
    <location>
        <begin position="294"/>
        <end position="478"/>
    </location>
</feature>
<dbReference type="InterPro" id="IPR024810">
    <property type="entry name" value="MAB21L/cGLR"/>
</dbReference>
<accession>A0A9W8C0T6</accession>
<dbReference type="Proteomes" id="UP001059041">
    <property type="component" value="Linkage Group LG9"/>
</dbReference>
<dbReference type="GO" id="GO:0003682">
    <property type="term" value="F:chromatin binding"/>
    <property type="evidence" value="ECO:0007669"/>
    <property type="project" value="TreeGrafter"/>
</dbReference>
<protein>
    <submittedName>
        <fullName evidence="5">Cyclic GMP-AMP synthase</fullName>
    </submittedName>
</protein>
<feature type="compositionally biased region" description="Basic residues" evidence="2">
    <location>
        <begin position="209"/>
        <end position="219"/>
    </location>
</feature>
<evidence type="ECO:0000313" key="5">
    <source>
        <dbReference type="EMBL" id="KAI7805301.1"/>
    </source>
</evidence>
<dbReference type="Pfam" id="PF03281">
    <property type="entry name" value="Mab-21"/>
    <property type="match status" value="1"/>
</dbReference>
<gene>
    <name evidence="5" type="ORF">IRJ41_004309</name>
</gene>
<feature type="region of interest" description="Disordered" evidence="2">
    <location>
        <begin position="1"/>
        <end position="236"/>
    </location>
</feature>
<dbReference type="GO" id="GO:0038001">
    <property type="term" value="P:paracrine signaling"/>
    <property type="evidence" value="ECO:0007669"/>
    <property type="project" value="TreeGrafter"/>
</dbReference>
<dbReference type="InterPro" id="IPR046903">
    <property type="entry name" value="Mab-21-like_nuc_Trfase"/>
</dbReference>
<dbReference type="GO" id="GO:0005634">
    <property type="term" value="C:nucleus"/>
    <property type="evidence" value="ECO:0007669"/>
    <property type="project" value="TreeGrafter"/>
</dbReference>
<dbReference type="GO" id="GO:0002230">
    <property type="term" value="P:positive regulation of defense response to virus by host"/>
    <property type="evidence" value="ECO:0007669"/>
    <property type="project" value="TreeGrafter"/>
</dbReference>
<evidence type="ECO:0000259" key="4">
    <source>
        <dbReference type="Pfam" id="PF20266"/>
    </source>
</evidence>
<feature type="compositionally biased region" description="Basic and acidic residues" evidence="2">
    <location>
        <begin position="182"/>
        <end position="196"/>
    </location>
</feature>
<dbReference type="EMBL" id="JAFHDT010000009">
    <property type="protein sequence ID" value="KAI7805301.1"/>
    <property type="molecule type" value="Genomic_DNA"/>
</dbReference>
<dbReference type="PANTHER" id="PTHR10656:SF35">
    <property type="entry name" value="CYCLIC GMP-AMP SYNTHASE"/>
    <property type="match status" value="1"/>
</dbReference>
<dbReference type="AlphaFoldDB" id="A0A9W8C0T6"/>
<dbReference type="OrthoDB" id="6054650at2759"/>
<name>A0A9W8C0T6_TRIRA</name>
<dbReference type="Gene3D" id="1.10.1410.40">
    <property type="match status" value="1"/>
</dbReference>
<dbReference type="SMART" id="SM01265">
    <property type="entry name" value="Mab-21"/>
    <property type="match status" value="1"/>
</dbReference>
<dbReference type="GO" id="GO:0005829">
    <property type="term" value="C:cytosol"/>
    <property type="evidence" value="ECO:0007669"/>
    <property type="project" value="TreeGrafter"/>
</dbReference>
<feature type="compositionally biased region" description="Basic and acidic residues" evidence="2">
    <location>
        <begin position="220"/>
        <end position="236"/>
    </location>
</feature>
<evidence type="ECO:0000256" key="2">
    <source>
        <dbReference type="SAM" id="MobiDB-lite"/>
    </source>
</evidence>
<feature type="compositionally biased region" description="Basic and acidic residues" evidence="2">
    <location>
        <begin position="97"/>
        <end position="124"/>
    </location>
</feature>
<evidence type="ECO:0000313" key="6">
    <source>
        <dbReference type="Proteomes" id="UP001059041"/>
    </source>
</evidence>
<reference evidence="5" key="1">
    <citation type="submission" date="2021-02" db="EMBL/GenBank/DDBJ databases">
        <title>Comparative genomics reveals that relaxation of natural selection precedes convergent phenotypic evolution of cavefish.</title>
        <authorList>
            <person name="Peng Z."/>
        </authorList>
    </citation>
    <scope>NUCLEOTIDE SEQUENCE</scope>
    <source>
        <tissue evidence="5">Muscle</tissue>
    </source>
</reference>
<keyword evidence="6" id="KW-1185">Reference proteome</keyword>
<evidence type="ECO:0000259" key="3">
    <source>
        <dbReference type="Pfam" id="PF03281"/>
    </source>
</evidence>
<evidence type="ECO:0000256" key="1">
    <source>
        <dbReference type="ARBA" id="ARBA00008307"/>
    </source>
</evidence>